<dbReference type="OrthoDB" id="3357985at2759"/>
<dbReference type="EMBL" id="KN832078">
    <property type="protein sequence ID" value="KIN95053.1"/>
    <property type="molecule type" value="Genomic_DNA"/>
</dbReference>
<gene>
    <name evidence="1" type="ORF">M404DRAFT_166872</name>
</gene>
<dbReference type="STRING" id="870435.A0A0C3NHZ5"/>
<reference evidence="2" key="2">
    <citation type="submission" date="2015-01" db="EMBL/GenBank/DDBJ databases">
        <title>Evolutionary Origins and Diversification of the Mycorrhizal Mutualists.</title>
        <authorList>
            <consortium name="DOE Joint Genome Institute"/>
            <consortium name="Mycorrhizal Genomics Consortium"/>
            <person name="Kohler A."/>
            <person name="Kuo A."/>
            <person name="Nagy L.G."/>
            <person name="Floudas D."/>
            <person name="Copeland A."/>
            <person name="Barry K.W."/>
            <person name="Cichocki N."/>
            <person name="Veneault-Fourrey C."/>
            <person name="LaButti K."/>
            <person name="Lindquist E.A."/>
            <person name="Lipzen A."/>
            <person name="Lundell T."/>
            <person name="Morin E."/>
            <person name="Murat C."/>
            <person name="Riley R."/>
            <person name="Ohm R."/>
            <person name="Sun H."/>
            <person name="Tunlid A."/>
            <person name="Henrissat B."/>
            <person name="Grigoriev I.V."/>
            <person name="Hibbett D.S."/>
            <person name="Martin F."/>
        </authorList>
    </citation>
    <scope>NUCLEOTIDE SEQUENCE [LARGE SCALE GENOMIC DNA]</scope>
    <source>
        <strain evidence="2">Marx 270</strain>
    </source>
</reference>
<name>A0A0C3NHZ5_PISTI</name>
<dbReference type="Proteomes" id="UP000054217">
    <property type="component" value="Unassembled WGS sequence"/>
</dbReference>
<sequence length="214" mass="23727">MECEVSSAVPGAEASWPFDDPNAEVILRSSDNVHFRVFKGNLALASPVFKDMFTLGAPVHVERPLNPYSLPVIPLSETGTVLDMLLRLIYPLTSPKLDSVGDIKTLVATVVKYDLIEPAIHHATDLITRQYLQSSPVSLYAVACQYGWRNLAEKAARETLKTKDFGRPGGYVAEFEDISAGDYLRLLEYHSACATAAHEIDFQTEFEDNFSTRT</sequence>
<evidence type="ECO:0000313" key="1">
    <source>
        <dbReference type="EMBL" id="KIN95053.1"/>
    </source>
</evidence>
<dbReference type="InterPro" id="IPR011333">
    <property type="entry name" value="SKP1/BTB/POZ_sf"/>
</dbReference>
<evidence type="ECO:0008006" key="3">
    <source>
        <dbReference type="Google" id="ProtNLM"/>
    </source>
</evidence>
<reference evidence="1 2" key="1">
    <citation type="submission" date="2014-04" db="EMBL/GenBank/DDBJ databases">
        <authorList>
            <consortium name="DOE Joint Genome Institute"/>
            <person name="Kuo A."/>
            <person name="Kohler A."/>
            <person name="Costa M.D."/>
            <person name="Nagy L.G."/>
            <person name="Floudas D."/>
            <person name="Copeland A."/>
            <person name="Barry K.W."/>
            <person name="Cichocki N."/>
            <person name="Veneault-Fourrey C."/>
            <person name="LaButti K."/>
            <person name="Lindquist E.A."/>
            <person name="Lipzen A."/>
            <person name="Lundell T."/>
            <person name="Morin E."/>
            <person name="Murat C."/>
            <person name="Sun H."/>
            <person name="Tunlid A."/>
            <person name="Henrissat B."/>
            <person name="Grigoriev I.V."/>
            <person name="Hibbett D.S."/>
            <person name="Martin F."/>
            <person name="Nordberg H.P."/>
            <person name="Cantor M.N."/>
            <person name="Hua S.X."/>
        </authorList>
    </citation>
    <scope>NUCLEOTIDE SEQUENCE [LARGE SCALE GENOMIC DNA]</scope>
    <source>
        <strain evidence="1 2">Marx 270</strain>
    </source>
</reference>
<accession>A0A0C3NHZ5</accession>
<keyword evidence="2" id="KW-1185">Reference proteome</keyword>
<dbReference type="InParanoid" id="A0A0C3NHZ5"/>
<dbReference type="HOGENOM" id="CLU_052397_3_0_1"/>
<protein>
    <recommendedName>
        <fullName evidence="3">BTB domain-containing protein</fullName>
    </recommendedName>
</protein>
<dbReference type="AlphaFoldDB" id="A0A0C3NHZ5"/>
<organism evidence="1 2">
    <name type="scientific">Pisolithus tinctorius Marx 270</name>
    <dbReference type="NCBI Taxonomy" id="870435"/>
    <lineage>
        <taxon>Eukaryota</taxon>
        <taxon>Fungi</taxon>
        <taxon>Dikarya</taxon>
        <taxon>Basidiomycota</taxon>
        <taxon>Agaricomycotina</taxon>
        <taxon>Agaricomycetes</taxon>
        <taxon>Agaricomycetidae</taxon>
        <taxon>Boletales</taxon>
        <taxon>Sclerodermatineae</taxon>
        <taxon>Pisolithaceae</taxon>
        <taxon>Pisolithus</taxon>
    </lineage>
</organism>
<dbReference type="Gene3D" id="3.30.710.10">
    <property type="entry name" value="Potassium Channel Kv1.1, Chain A"/>
    <property type="match status" value="1"/>
</dbReference>
<proteinExistence type="predicted"/>
<evidence type="ECO:0000313" key="2">
    <source>
        <dbReference type="Proteomes" id="UP000054217"/>
    </source>
</evidence>